<sequence length="347" mass="36917">MKRAHLVLLAQTHGFGHVRRIHRPVHRGYAEAAGGLAILAGVAGLVLHFNDQRPAAVIAFVVAALPLLWLLLIAPRSKRAQAQAIAVADGGLLIGRGAHAVPWEAITFPVENGRRLFAFTDEDGTPFLVRYEDYTGAATLTRTLESGKPATTPILRRTLITGVFALAVTLVAWAGFGPRERQAPEGSAGSGPGVSYPEHQLSDLNGLCAGGPGLPEAAGYDGDGVHPVYISEKGAPRPSDVPAEWLAGRLGVTQLVACVSGERTAFLKTCRYSGAETRALWGMRWTITMRVARTGELLGVETREYGPETACPVVVFEGADGDVLEAALESTELTLILDEYVRTRAAN</sequence>
<name>A0A9W6WCZ9_9ACTN</name>
<dbReference type="RefSeq" id="WP_285666462.1">
    <property type="nucleotide sequence ID" value="NZ_BSTX01000005.1"/>
</dbReference>
<comment type="caution">
    <text evidence="2">The sequence shown here is derived from an EMBL/GenBank/DDBJ whole genome shotgun (WGS) entry which is preliminary data.</text>
</comment>
<keyword evidence="1" id="KW-0472">Membrane</keyword>
<reference evidence="2" key="1">
    <citation type="submission" date="2023-03" db="EMBL/GenBank/DDBJ databases">
        <title>Actinorhabdospora filicis NBRC 111898.</title>
        <authorList>
            <person name="Ichikawa N."/>
            <person name="Sato H."/>
            <person name="Tonouchi N."/>
        </authorList>
    </citation>
    <scope>NUCLEOTIDE SEQUENCE</scope>
    <source>
        <strain evidence="2">NBRC 111898</strain>
    </source>
</reference>
<evidence type="ECO:0000313" key="2">
    <source>
        <dbReference type="EMBL" id="GLZ81096.1"/>
    </source>
</evidence>
<feature type="transmembrane region" description="Helical" evidence="1">
    <location>
        <begin position="29"/>
        <end position="49"/>
    </location>
</feature>
<dbReference type="EMBL" id="BSTX01000005">
    <property type="protein sequence ID" value="GLZ81096.1"/>
    <property type="molecule type" value="Genomic_DNA"/>
</dbReference>
<feature type="transmembrane region" description="Helical" evidence="1">
    <location>
        <begin position="55"/>
        <end position="74"/>
    </location>
</feature>
<evidence type="ECO:0000256" key="1">
    <source>
        <dbReference type="SAM" id="Phobius"/>
    </source>
</evidence>
<keyword evidence="3" id="KW-1185">Reference proteome</keyword>
<dbReference type="AlphaFoldDB" id="A0A9W6WCZ9"/>
<evidence type="ECO:0000313" key="3">
    <source>
        <dbReference type="Proteomes" id="UP001165079"/>
    </source>
</evidence>
<proteinExistence type="predicted"/>
<accession>A0A9W6WCZ9</accession>
<keyword evidence="1" id="KW-1133">Transmembrane helix</keyword>
<organism evidence="2 3">
    <name type="scientific">Actinorhabdospora filicis</name>
    <dbReference type="NCBI Taxonomy" id="1785913"/>
    <lineage>
        <taxon>Bacteria</taxon>
        <taxon>Bacillati</taxon>
        <taxon>Actinomycetota</taxon>
        <taxon>Actinomycetes</taxon>
        <taxon>Micromonosporales</taxon>
        <taxon>Micromonosporaceae</taxon>
        <taxon>Actinorhabdospora</taxon>
    </lineage>
</organism>
<keyword evidence="1" id="KW-0812">Transmembrane</keyword>
<protein>
    <submittedName>
        <fullName evidence="2">Uncharacterized protein</fullName>
    </submittedName>
</protein>
<dbReference type="Proteomes" id="UP001165079">
    <property type="component" value="Unassembled WGS sequence"/>
</dbReference>
<feature type="transmembrane region" description="Helical" evidence="1">
    <location>
        <begin position="158"/>
        <end position="176"/>
    </location>
</feature>
<gene>
    <name evidence="2" type="ORF">Afil01_59030</name>
</gene>